<dbReference type="EMBL" id="CP115668">
    <property type="protein sequence ID" value="WCC80634.1"/>
    <property type="molecule type" value="Genomic_DNA"/>
</dbReference>
<reference evidence="1 2" key="2">
    <citation type="submission" date="2023-06" db="EMBL/GenBank/DDBJ databases">
        <title>The Gram-positive Non-spore-bearing Anaerobic Bacilli of Human Feces.</title>
        <authorList>
            <person name="Eggerth A.H."/>
        </authorList>
    </citation>
    <scope>NUCLEOTIDE SEQUENCE [LARGE SCALE GENOMIC DNA]</scope>
    <source>
        <strain evidence="1 2">CBA3108</strain>
    </source>
</reference>
<evidence type="ECO:0000313" key="1">
    <source>
        <dbReference type="EMBL" id="WCC80634.1"/>
    </source>
</evidence>
<organism evidence="1 2">
    <name type="scientific">Cutibacterium equinum</name>
    <dbReference type="NCBI Taxonomy" id="3016342"/>
    <lineage>
        <taxon>Bacteria</taxon>
        <taxon>Bacillati</taxon>
        <taxon>Actinomycetota</taxon>
        <taxon>Actinomycetes</taxon>
        <taxon>Propionibacteriales</taxon>
        <taxon>Propionibacteriaceae</taxon>
        <taxon>Cutibacterium</taxon>
    </lineage>
</organism>
<dbReference type="Proteomes" id="UP001212097">
    <property type="component" value="Chromosome"/>
</dbReference>
<keyword evidence="2" id="KW-1185">Reference proteome</keyword>
<proteinExistence type="predicted"/>
<sequence length="86" mass="8557">MSVRVVGAEVVDGVGHGGTSQGVSDLRDESPSFLRCGGEGVRVEAPLYESVLGALLGCQCVARVGGVQFGHGLDVAAGHGAHGNAL</sequence>
<dbReference type="RefSeq" id="WP_271418814.1">
    <property type="nucleotide sequence ID" value="NZ_CP115668.1"/>
</dbReference>
<name>A0ABY7R007_9ACTN</name>
<evidence type="ECO:0000313" key="2">
    <source>
        <dbReference type="Proteomes" id="UP001212097"/>
    </source>
</evidence>
<reference evidence="1 2" key="1">
    <citation type="submission" date="2023-01" db="EMBL/GenBank/DDBJ databases">
        <authorList>
            <person name="Lee S.H."/>
            <person name="Jung H.S."/>
            <person name="Yun J.U."/>
        </authorList>
    </citation>
    <scope>NUCLEOTIDE SEQUENCE [LARGE SCALE GENOMIC DNA]</scope>
    <source>
        <strain evidence="1 2">CBA3108</strain>
    </source>
</reference>
<accession>A0ABY7R007</accession>
<protein>
    <submittedName>
        <fullName evidence="1">Uncharacterized protein</fullName>
    </submittedName>
</protein>
<gene>
    <name evidence="1" type="ORF">O6R08_03855</name>
</gene>